<dbReference type="KEGG" id="bdi:100840531"/>
<dbReference type="GeneID" id="100840531"/>
<feature type="region of interest" description="Disordered" evidence="2">
    <location>
        <begin position="19"/>
        <end position="40"/>
    </location>
</feature>
<dbReference type="PANTHER" id="PTHR31071">
    <property type="entry name" value="GB|AAF24581.1"/>
    <property type="match status" value="1"/>
</dbReference>
<feature type="region of interest" description="Disordered" evidence="2">
    <location>
        <begin position="517"/>
        <end position="536"/>
    </location>
</feature>
<reference evidence="3 4" key="1">
    <citation type="journal article" date="2010" name="Nature">
        <title>Genome sequencing and analysis of the model grass Brachypodium distachyon.</title>
        <authorList>
            <consortium name="International Brachypodium Initiative"/>
        </authorList>
    </citation>
    <scope>NUCLEOTIDE SEQUENCE [LARGE SCALE GENOMIC DNA]</scope>
    <source>
        <strain evidence="3 4">Bd21</strain>
    </source>
</reference>
<dbReference type="EnsemblPlants" id="KQJ94305">
    <property type="protein sequence ID" value="KQJ94305"/>
    <property type="gene ID" value="BRADI_3g09760v3"/>
</dbReference>
<evidence type="ECO:0000256" key="1">
    <source>
        <dbReference type="SAM" id="Coils"/>
    </source>
</evidence>
<sequence length="713" mass="78281">MPRVHVRAGADIGMERAAAAAAELEAQEAPHGNPPEVAGPVVGAGAGQGLEEQEGSDAGCPLRGVCGREEEVPLRLRLGRARRRAGPSTPAPSWKVEPSPGLLEGEMHAAAAPAAAATRRSSASSSASARQLGASLWEIHDVTREGRRNGARRRRSGRGLVGIGAEVDKPQGSGGFDRNLADSSKDHHNLRQERSHAVQPFSPASYTSSTGDSYMYRAINPARSLDVKGRSRGAGDNLNTSTELLKVLNRIWSLEEQQTANMSVIKGLKLELQQAQARIHEVTQERRGYRHEVASLMRQLSEDKLARKNKDQDKIEGALFSMQDELEDERHLRWRSEGLHRKFGKELTEVKSAFLKAVKDLEKEKKTNQLLEDLCDQFAMGIRNYEEEVSVLKQRHANSYEHKFDKSVLHISEAWLDERIQMQNIDVHEDLLQKTTITERLSSEIQAFILAKKSSSSKTNLKLKYINDSRRDSSLCRQSLESVHLNGATSAPQLAEDDDDSVASDLHCFELNMHGNGNHKHHHTGPHRSGTASMDAPKRISEYSCSTAGESSHMSHAPIYAQKDKARSSSNNPQYADRIPAINSYSSAGITPAEEQNEITCTHISRGSHIGSSVHNLEARHADLLGQESLDHYSGTSLFCEGTNSGDLCNVHSGSPARKLKSTLLGHEIVECSPELPVGVKENTLKAKLLQARLEGRHARLKVSGGSLSSRRK</sequence>
<dbReference type="OrthoDB" id="670909at2759"/>
<dbReference type="PANTHER" id="PTHR31071:SF8">
    <property type="entry name" value="OS02G0260500 PROTEIN"/>
    <property type="match status" value="1"/>
</dbReference>
<evidence type="ECO:0000313" key="5">
    <source>
        <dbReference type="Proteomes" id="UP000008810"/>
    </source>
</evidence>
<feature type="region of interest" description="Disordered" evidence="2">
    <location>
        <begin position="146"/>
        <end position="187"/>
    </location>
</feature>
<dbReference type="InterPro" id="IPR043424">
    <property type="entry name" value="BLT-like"/>
</dbReference>
<evidence type="ECO:0000313" key="4">
    <source>
        <dbReference type="EnsemblPlants" id="KQJ94305"/>
    </source>
</evidence>
<feature type="compositionally biased region" description="Basic residues" evidence="2">
    <location>
        <begin position="517"/>
        <end position="526"/>
    </location>
</feature>
<dbReference type="EMBL" id="CM000882">
    <property type="protein sequence ID" value="KQJ94305.1"/>
    <property type="molecule type" value="Genomic_DNA"/>
</dbReference>
<organism evidence="3">
    <name type="scientific">Brachypodium distachyon</name>
    <name type="common">Purple false brome</name>
    <name type="synonym">Trachynia distachya</name>
    <dbReference type="NCBI Taxonomy" id="15368"/>
    <lineage>
        <taxon>Eukaryota</taxon>
        <taxon>Viridiplantae</taxon>
        <taxon>Streptophyta</taxon>
        <taxon>Embryophyta</taxon>
        <taxon>Tracheophyta</taxon>
        <taxon>Spermatophyta</taxon>
        <taxon>Magnoliopsida</taxon>
        <taxon>Liliopsida</taxon>
        <taxon>Poales</taxon>
        <taxon>Poaceae</taxon>
        <taxon>BOP clade</taxon>
        <taxon>Pooideae</taxon>
        <taxon>Stipodae</taxon>
        <taxon>Brachypodieae</taxon>
        <taxon>Brachypodium</taxon>
    </lineage>
</organism>
<feature type="coiled-coil region" evidence="1">
    <location>
        <begin position="265"/>
        <end position="299"/>
    </location>
</feature>
<dbReference type="FunCoup" id="A0A0Q3PXX7">
    <property type="interactions" value="700"/>
</dbReference>
<dbReference type="ExpressionAtlas" id="A0A0Q3PXX7">
    <property type="expression patterns" value="baseline"/>
</dbReference>
<dbReference type="STRING" id="15368.A0A0Q3PXX7"/>
<protein>
    <submittedName>
        <fullName evidence="3 4">Uncharacterized protein</fullName>
    </submittedName>
</protein>
<dbReference type="Proteomes" id="UP000008810">
    <property type="component" value="Chromosome 3"/>
</dbReference>
<dbReference type="AlphaFoldDB" id="A0A0Q3PXX7"/>
<gene>
    <name evidence="4" type="primary">LOC100840531</name>
    <name evidence="3" type="ORF">BRADI_3g09760v3</name>
</gene>
<accession>A0A0Q3PXX7</accession>
<dbReference type="RefSeq" id="XP_003571183.2">
    <property type="nucleotide sequence ID" value="XM_003571135.4"/>
</dbReference>
<proteinExistence type="predicted"/>
<reference evidence="4" key="3">
    <citation type="submission" date="2018-08" db="UniProtKB">
        <authorList>
            <consortium name="EnsemblPlants"/>
        </authorList>
    </citation>
    <scope>IDENTIFICATION</scope>
    <source>
        <strain evidence="4">cv. Bd21</strain>
    </source>
</reference>
<evidence type="ECO:0000256" key="2">
    <source>
        <dbReference type="SAM" id="MobiDB-lite"/>
    </source>
</evidence>
<keyword evidence="1" id="KW-0175">Coiled coil</keyword>
<keyword evidence="5" id="KW-1185">Reference proteome</keyword>
<dbReference type="Gramene" id="KQJ94305">
    <property type="protein sequence ID" value="KQJ94305"/>
    <property type="gene ID" value="BRADI_3g09760v3"/>
</dbReference>
<feature type="region of interest" description="Disordered" evidence="2">
    <location>
        <begin position="78"/>
        <end position="101"/>
    </location>
</feature>
<reference evidence="3" key="2">
    <citation type="submission" date="2017-06" db="EMBL/GenBank/DDBJ databases">
        <title>WGS assembly of Brachypodium distachyon.</title>
        <authorList>
            <consortium name="The International Brachypodium Initiative"/>
            <person name="Lucas S."/>
            <person name="Harmon-Smith M."/>
            <person name="Lail K."/>
            <person name="Tice H."/>
            <person name="Grimwood J."/>
            <person name="Bruce D."/>
            <person name="Barry K."/>
            <person name="Shu S."/>
            <person name="Lindquist E."/>
            <person name="Wang M."/>
            <person name="Pitluck S."/>
            <person name="Vogel J.P."/>
            <person name="Garvin D.F."/>
            <person name="Mockler T.C."/>
            <person name="Schmutz J."/>
            <person name="Rokhsar D."/>
            <person name="Bevan M.W."/>
        </authorList>
    </citation>
    <scope>NUCLEOTIDE SEQUENCE</scope>
    <source>
        <strain evidence="3">Bd21</strain>
    </source>
</reference>
<name>A0A0Q3PXX7_BRADI</name>
<evidence type="ECO:0000313" key="3">
    <source>
        <dbReference type="EMBL" id="KQJ94305.1"/>
    </source>
</evidence>